<reference evidence="2" key="1">
    <citation type="submission" date="2016-10" db="EMBL/GenBank/DDBJ databases">
        <authorList>
            <person name="Varghese N."/>
            <person name="Submissions S."/>
        </authorList>
    </citation>
    <scope>NUCLEOTIDE SEQUENCE [LARGE SCALE GENOMIC DNA]</scope>
    <source>
        <strain evidence="2">CGMCC 1.8946</strain>
    </source>
</reference>
<dbReference type="EMBL" id="FMTT01000014">
    <property type="protein sequence ID" value="SCW53966.1"/>
    <property type="molecule type" value="Genomic_DNA"/>
</dbReference>
<evidence type="ECO:0000313" key="2">
    <source>
        <dbReference type="Proteomes" id="UP000198601"/>
    </source>
</evidence>
<organism evidence="1 2">
    <name type="scientific">Paenibacillus tianmuensis</name>
    <dbReference type="NCBI Taxonomy" id="624147"/>
    <lineage>
        <taxon>Bacteria</taxon>
        <taxon>Bacillati</taxon>
        <taxon>Bacillota</taxon>
        <taxon>Bacilli</taxon>
        <taxon>Bacillales</taxon>
        <taxon>Paenibacillaceae</taxon>
        <taxon>Paenibacillus</taxon>
    </lineage>
</organism>
<gene>
    <name evidence="1" type="ORF">SAMN04487970_10142</name>
</gene>
<protein>
    <submittedName>
        <fullName evidence="1">Uncharacterized protein</fullName>
    </submittedName>
</protein>
<proteinExistence type="predicted"/>
<keyword evidence="2" id="KW-1185">Reference proteome</keyword>
<evidence type="ECO:0000313" key="1">
    <source>
        <dbReference type="EMBL" id="SCW53966.1"/>
    </source>
</evidence>
<accession>A0A1G4RB02</accession>
<sequence>MPKQPQTPQKYIAIGRFHKYKGLYQLRIGLFDDGIESSVKSLKAFGSVSALKEKDDCLQELLSYLVKLSKSLELKHIMKLKEAYE</sequence>
<dbReference type="AlphaFoldDB" id="A0A1G4RB02"/>
<dbReference type="Proteomes" id="UP000198601">
    <property type="component" value="Unassembled WGS sequence"/>
</dbReference>
<name>A0A1G4RB02_9BACL</name>